<reference evidence="2" key="1">
    <citation type="journal article" date="2024" name="Proc. Natl. Acad. Sci. U.S.A.">
        <title>Extraordinary preservation of gene collinearity over three hundred million years revealed in homosporous lycophytes.</title>
        <authorList>
            <person name="Li C."/>
            <person name="Wickell D."/>
            <person name="Kuo L.Y."/>
            <person name="Chen X."/>
            <person name="Nie B."/>
            <person name="Liao X."/>
            <person name="Peng D."/>
            <person name="Ji J."/>
            <person name="Jenkins J."/>
            <person name="Williams M."/>
            <person name="Shu S."/>
            <person name="Plott C."/>
            <person name="Barry K."/>
            <person name="Rajasekar S."/>
            <person name="Grimwood J."/>
            <person name="Han X."/>
            <person name="Sun S."/>
            <person name="Hou Z."/>
            <person name="He W."/>
            <person name="Dai G."/>
            <person name="Sun C."/>
            <person name="Schmutz J."/>
            <person name="Leebens-Mack J.H."/>
            <person name="Li F.W."/>
            <person name="Wang L."/>
        </authorList>
    </citation>
    <scope>NUCLEOTIDE SEQUENCE [LARGE SCALE GENOMIC DNA]</scope>
    <source>
        <strain evidence="2">cv. PW_Plant_1</strain>
    </source>
</reference>
<protein>
    <submittedName>
        <fullName evidence="1">Uncharacterized protein</fullName>
    </submittedName>
</protein>
<dbReference type="EMBL" id="CM055092">
    <property type="protein sequence ID" value="KAJ7568475.1"/>
    <property type="molecule type" value="Genomic_DNA"/>
</dbReference>
<gene>
    <name evidence="1" type="ORF">O6H91_01G033900</name>
</gene>
<evidence type="ECO:0000313" key="1">
    <source>
        <dbReference type="EMBL" id="KAJ7568475.1"/>
    </source>
</evidence>
<sequence length="110" mass="12497">MVLAGVGHYPSKGSLPMKTKDGGGITDAYCVAKYGSKWVSTRMIMDSFNPCWNEPYTWEVYNSCTVLTIVVIDNWHLHSHNFEAAMQSKDVRIRLSTLESNHVYTNMYPC</sequence>
<evidence type="ECO:0000313" key="2">
    <source>
        <dbReference type="Proteomes" id="UP001162992"/>
    </source>
</evidence>
<proteinExistence type="predicted"/>
<dbReference type="Proteomes" id="UP001162992">
    <property type="component" value="Chromosome 1"/>
</dbReference>
<accession>A0ACC2EQ19</accession>
<organism evidence="1 2">
    <name type="scientific">Diphasiastrum complanatum</name>
    <name type="common">Issler's clubmoss</name>
    <name type="synonym">Lycopodium complanatum</name>
    <dbReference type="NCBI Taxonomy" id="34168"/>
    <lineage>
        <taxon>Eukaryota</taxon>
        <taxon>Viridiplantae</taxon>
        <taxon>Streptophyta</taxon>
        <taxon>Embryophyta</taxon>
        <taxon>Tracheophyta</taxon>
        <taxon>Lycopodiopsida</taxon>
        <taxon>Lycopodiales</taxon>
        <taxon>Lycopodiaceae</taxon>
        <taxon>Lycopodioideae</taxon>
        <taxon>Diphasiastrum</taxon>
    </lineage>
</organism>
<comment type="caution">
    <text evidence="1">The sequence shown here is derived from an EMBL/GenBank/DDBJ whole genome shotgun (WGS) entry which is preliminary data.</text>
</comment>
<keyword evidence="2" id="KW-1185">Reference proteome</keyword>
<name>A0ACC2EQ19_DIPCM</name>